<dbReference type="Gene3D" id="3.90.1300.10">
    <property type="entry name" value="Amidase signature (AS) domain"/>
    <property type="match status" value="1"/>
</dbReference>
<dbReference type="EMBL" id="CP102480">
    <property type="protein sequence ID" value="UUX51649.1"/>
    <property type="molecule type" value="Genomic_DNA"/>
</dbReference>
<dbReference type="InterPro" id="IPR023631">
    <property type="entry name" value="Amidase_dom"/>
</dbReference>
<dbReference type="AlphaFoldDB" id="A0A9J7AYY9"/>
<dbReference type="InterPro" id="IPR036928">
    <property type="entry name" value="AS_sf"/>
</dbReference>
<dbReference type="InterPro" id="IPR020556">
    <property type="entry name" value="Amidase_CS"/>
</dbReference>
<dbReference type="RefSeq" id="WP_257771270.1">
    <property type="nucleotide sequence ID" value="NZ_CP102480.1"/>
</dbReference>
<gene>
    <name evidence="2" type="ORF">NUH88_08095</name>
</gene>
<sequence>MARIPDDPFEAGGIAAFAEDLRAGRTSSEAVTLACLERIDALDGKIGAFQHVAPETALQTAQAMDGLLRAGTDLGPLMGVPFGVKDIYAVDGMPTTNGSLIESAEITGSEGTYVQRLKKAGAVILGKTKTVEFALGATGQNEARGTPWNPWDLETQRIPGGSSSGSAAATAAGMCAFALGSDTGGSIRIPAALCGLFGLKTSIGLIPTDGVFPLSPTLDTVGPLCRSATDAAIVHAVTMETPVPDTVSPGSLRLGLLRDFFFEDLDPEVEKCMDLALRALSEAGVTIVELNSGDLPDPKERETIFPPIVGTEILASLGVDRFMAGRGGMDSVTAARASVGLDVSGVDYALALRRHETLKRLADEAVKPFDGLISPATPMVALPAESLKDKEGGARGMAASRNTQPGNLWGMCGISVPIQQFGSDLPVGLQVLCRRGMDAHALSIGRAIEEIVGRPRMPRISGTG</sequence>
<feature type="domain" description="Amidase" evidence="1">
    <location>
        <begin position="31"/>
        <end position="440"/>
    </location>
</feature>
<organism evidence="2 3">
    <name type="scientific">Nisaea acidiphila</name>
    <dbReference type="NCBI Taxonomy" id="1862145"/>
    <lineage>
        <taxon>Bacteria</taxon>
        <taxon>Pseudomonadati</taxon>
        <taxon>Pseudomonadota</taxon>
        <taxon>Alphaproteobacteria</taxon>
        <taxon>Rhodospirillales</taxon>
        <taxon>Thalassobaculaceae</taxon>
        <taxon>Nisaea</taxon>
    </lineage>
</organism>
<evidence type="ECO:0000259" key="1">
    <source>
        <dbReference type="Pfam" id="PF01425"/>
    </source>
</evidence>
<dbReference type="Proteomes" id="UP001060336">
    <property type="component" value="Chromosome"/>
</dbReference>
<dbReference type="SUPFAM" id="SSF75304">
    <property type="entry name" value="Amidase signature (AS) enzymes"/>
    <property type="match status" value="1"/>
</dbReference>
<dbReference type="PANTHER" id="PTHR11895:SF176">
    <property type="entry name" value="AMIDASE AMID-RELATED"/>
    <property type="match status" value="1"/>
</dbReference>
<dbReference type="GO" id="GO:0003824">
    <property type="term" value="F:catalytic activity"/>
    <property type="evidence" value="ECO:0007669"/>
    <property type="project" value="InterPro"/>
</dbReference>
<proteinExistence type="predicted"/>
<dbReference type="Pfam" id="PF01425">
    <property type="entry name" value="Amidase"/>
    <property type="match status" value="1"/>
</dbReference>
<dbReference type="InterPro" id="IPR000120">
    <property type="entry name" value="Amidase"/>
</dbReference>
<dbReference type="KEGG" id="naci:NUH88_08095"/>
<dbReference type="PANTHER" id="PTHR11895">
    <property type="entry name" value="TRANSAMIDASE"/>
    <property type="match status" value="1"/>
</dbReference>
<name>A0A9J7AYY9_9PROT</name>
<reference evidence="2" key="1">
    <citation type="submission" date="2022-08" db="EMBL/GenBank/DDBJ databases">
        <title>Nisaea acidiphila sp. nov., isolated from a marine algal debris and emended description of the genus Nisaea Urios et al. 2008.</title>
        <authorList>
            <person name="Kwon K."/>
        </authorList>
    </citation>
    <scope>NUCLEOTIDE SEQUENCE</scope>
    <source>
        <strain evidence="2">MEBiC11861</strain>
    </source>
</reference>
<evidence type="ECO:0000313" key="2">
    <source>
        <dbReference type="EMBL" id="UUX51649.1"/>
    </source>
</evidence>
<evidence type="ECO:0000313" key="3">
    <source>
        <dbReference type="Proteomes" id="UP001060336"/>
    </source>
</evidence>
<protein>
    <submittedName>
        <fullName evidence="2">Amidase</fullName>
    </submittedName>
</protein>
<accession>A0A9J7AYY9</accession>
<keyword evidence="3" id="KW-1185">Reference proteome</keyword>
<dbReference type="PROSITE" id="PS00571">
    <property type="entry name" value="AMIDASES"/>
    <property type="match status" value="1"/>
</dbReference>